<evidence type="ECO:0000256" key="1">
    <source>
        <dbReference type="SAM" id="MobiDB-lite"/>
    </source>
</evidence>
<reference evidence="2" key="1">
    <citation type="submission" date="2017-09" db="EMBL/GenBank/DDBJ databases">
        <title>Polyketide synthases of a Diaporthe helianthi virulent isolate.</title>
        <authorList>
            <person name="Baroncelli R."/>
        </authorList>
    </citation>
    <scope>NUCLEOTIDE SEQUENCE [LARGE SCALE GENOMIC DNA]</scope>
    <source>
        <strain evidence="2">7/96</strain>
    </source>
</reference>
<feature type="compositionally biased region" description="Pro residues" evidence="1">
    <location>
        <begin position="77"/>
        <end position="86"/>
    </location>
</feature>
<proteinExistence type="predicted"/>
<dbReference type="InParanoid" id="A0A2P5I9T2"/>
<evidence type="ECO:0000313" key="3">
    <source>
        <dbReference type="Proteomes" id="UP000094444"/>
    </source>
</evidence>
<dbReference type="Proteomes" id="UP000094444">
    <property type="component" value="Unassembled WGS sequence"/>
</dbReference>
<accession>A0A2P5I9T2</accession>
<keyword evidence="3" id="KW-1185">Reference proteome</keyword>
<feature type="compositionally biased region" description="Basic and acidic residues" evidence="1">
    <location>
        <begin position="1"/>
        <end position="16"/>
    </location>
</feature>
<gene>
    <name evidence="2" type="ORF">DHEL01_v202351</name>
</gene>
<sequence length="146" mass="16224">MAQAEENLKARGDTFKRGGFKRLTLHNAAPHWQPKAPPQTEADMVPTSSQQRPSDTAAEPHAIPRKDASTQTLSPDPVRPPSPPRSKIPQPALTIPPEEANRHKASSETVLKHQKEALTANSTSWRVQRLGLYLRAWRACRLTLIC</sequence>
<dbReference type="AlphaFoldDB" id="A0A2P5I9T2"/>
<dbReference type="EMBL" id="MAVT02000127">
    <property type="protein sequence ID" value="POS79261.1"/>
    <property type="molecule type" value="Genomic_DNA"/>
</dbReference>
<evidence type="ECO:0000313" key="2">
    <source>
        <dbReference type="EMBL" id="POS79261.1"/>
    </source>
</evidence>
<name>A0A2P5I9T2_DIAHE</name>
<organism evidence="2 3">
    <name type="scientific">Diaporthe helianthi</name>
    <dbReference type="NCBI Taxonomy" id="158607"/>
    <lineage>
        <taxon>Eukaryota</taxon>
        <taxon>Fungi</taxon>
        <taxon>Dikarya</taxon>
        <taxon>Ascomycota</taxon>
        <taxon>Pezizomycotina</taxon>
        <taxon>Sordariomycetes</taxon>
        <taxon>Sordariomycetidae</taxon>
        <taxon>Diaporthales</taxon>
        <taxon>Diaporthaceae</taxon>
        <taxon>Diaporthe</taxon>
    </lineage>
</organism>
<protein>
    <submittedName>
        <fullName evidence="2">Uncharacterized protein</fullName>
    </submittedName>
</protein>
<feature type="region of interest" description="Disordered" evidence="1">
    <location>
        <begin position="1"/>
        <end position="107"/>
    </location>
</feature>
<comment type="caution">
    <text evidence="2">The sequence shown here is derived from an EMBL/GenBank/DDBJ whole genome shotgun (WGS) entry which is preliminary data.</text>
</comment>